<evidence type="ECO:0000313" key="2">
    <source>
        <dbReference type="WBParaSite" id="nRc.2.0.1.t47116-RA"/>
    </source>
</evidence>
<dbReference type="WBParaSite" id="nRc.2.0.1.t47116-RA">
    <property type="protein sequence ID" value="nRc.2.0.1.t47116-RA"/>
    <property type="gene ID" value="nRc.2.0.1.g47116"/>
</dbReference>
<keyword evidence="1" id="KW-1185">Reference proteome</keyword>
<protein>
    <submittedName>
        <fullName evidence="2">ShKT domain-containing protein</fullName>
    </submittedName>
</protein>
<name>A0A915LBG6_ROMCU</name>
<dbReference type="AlphaFoldDB" id="A0A915LBG6"/>
<sequence length="94" mass="10754">MDVSCMFTRKPTTIASTADPSGAKTPRQQCTDTEEQCHWWMSIGGCTIWPDMDKRCPLSCKACTPSICIRVSTYYRSEKTWLCSQFITCKRQKT</sequence>
<evidence type="ECO:0000313" key="1">
    <source>
        <dbReference type="Proteomes" id="UP000887565"/>
    </source>
</evidence>
<reference evidence="2" key="1">
    <citation type="submission" date="2022-11" db="UniProtKB">
        <authorList>
            <consortium name="WormBaseParasite"/>
        </authorList>
    </citation>
    <scope>IDENTIFICATION</scope>
</reference>
<proteinExistence type="predicted"/>
<accession>A0A915LBG6</accession>
<organism evidence="1 2">
    <name type="scientific">Romanomermis culicivorax</name>
    <name type="common">Nematode worm</name>
    <dbReference type="NCBI Taxonomy" id="13658"/>
    <lineage>
        <taxon>Eukaryota</taxon>
        <taxon>Metazoa</taxon>
        <taxon>Ecdysozoa</taxon>
        <taxon>Nematoda</taxon>
        <taxon>Enoplea</taxon>
        <taxon>Dorylaimia</taxon>
        <taxon>Mermithida</taxon>
        <taxon>Mermithoidea</taxon>
        <taxon>Mermithidae</taxon>
        <taxon>Romanomermis</taxon>
    </lineage>
</organism>
<dbReference type="Proteomes" id="UP000887565">
    <property type="component" value="Unplaced"/>
</dbReference>